<dbReference type="PANTHER" id="PTHR41517">
    <property type="entry name" value="1,2-DIOXYGENASE PROTEIN-RELATED"/>
    <property type="match status" value="1"/>
</dbReference>
<evidence type="ECO:0000256" key="2">
    <source>
        <dbReference type="ARBA" id="ARBA00023002"/>
    </source>
</evidence>
<dbReference type="InterPro" id="IPR013096">
    <property type="entry name" value="Cupin_2"/>
</dbReference>
<dbReference type="Pfam" id="PF07883">
    <property type="entry name" value="Cupin_2"/>
    <property type="match status" value="1"/>
</dbReference>
<keyword evidence="1" id="KW-0223">Dioxygenase</keyword>
<protein>
    <submittedName>
        <fullName evidence="4">Cupin domain-containing protein</fullName>
    </submittedName>
</protein>
<dbReference type="RefSeq" id="WP_416205561.1">
    <property type="nucleotide sequence ID" value="NZ_JBBKTX010000007.1"/>
</dbReference>
<dbReference type="Gene3D" id="2.60.120.10">
    <property type="entry name" value="Jelly Rolls"/>
    <property type="match status" value="1"/>
</dbReference>
<accession>A0ABW8NHP1</accession>
<dbReference type="CDD" id="cd06992">
    <property type="entry name" value="cupin_GDO-like_C"/>
    <property type="match status" value="1"/>
</dbReference>
<dbReference type="CDD" id="cd02216">
    <property type="entry name" value="cupin_GDO-like_N"/>
    <property type="match status" value="1"/>
</dbReference>
<dbReference type="PANTHER" id="PTHR41517:SF1">
    <property type="entry name" value="CUPIN"/>
    <property type="match status" value="1"/>
</dbReference>
<dbReference type="Proteomes" id="UP001620597">
    <property type="component" value="Unassembled WGS sequence"/>
</dbReference>
<sequence length="353" mass="39171">MASFDSLTNADKQNFYQELDPVSLAPLWEVMKGLVPFEPTNKAVPYAWHYEQMRPLLMKSGELLTAAEAERRVLVFENPSFRGQSIVNSTLYAGIQLILPGETAPAHKHTAGALRFVLESGGGYTSVNGERTTMHRGDLVLTPSGTFHDHGHDGEGPVIWIDGLDVPIVNYFQCGFSAQLDTERQLITKVEGYSGAAFGSGMAPFESRSPFGSTSPIFSYPYSRARAALLAITESEKPDPHWGYVLKYANPLTGDWIMPTMAAWLAYIPDQMITQKYRTTDNQVLVVSEGTVQVDIGDETFELGQNDVMALPGWTWRQFHASEDSVLFFFSDRSAQEKLGIWQEQKGGAETQL</sequence>
<evidence type="ECO:0000256" key="1">
    <source>
        <dbReference type="ARBA" id="ARBA00022964"/>
    </source>
</evidence>
<reference evidence="4 5" key="1">
    <citation type="submission" date="2024-03" db="EMBL/GenBank/DDBJ databases">
        <title>High-quality draft genome sequence of Oceanobacter sp. wDCs-4.</title>
        <authorList>
            <person name="Dong C."/>
        </authorList>
    </citation>
    <scope>NUCLEOTIDE SEQUENCE [LARGE SCALE GENOMIC DNA]</scope>
    <source>
        <strain evidence="5">wDCs-4</strain>
    </source>
</reference>
<evidence type="ECO:0000313" key="4">
    <source>
        <dbReference type="EMBL" id="MFK4752260.1"/>
    </source>
</evidence>
<dbReference type="InterPro" id="IPR014710">
    <property type="entry name" value="RmlC-like_jellyroll"/>
</dbReference>
<dbReference type="InterPro" id="IPR047183">
    <property type="entry name" value="GDO-like"/>
</dbReference>
<name>A0ABW8NHP1_9GAMM</name>
<organism evidence="4 5">
    <name type="scientific">Oceanobacter antarcticus</name>
    <dbReference type="NCBI Taxonomy" id="3133425"/>
    <lineage>
        <taxon>Bacteria</taxon>
        <taxon>Pseudomonadati</taxon>
        <taxon>Pseudomonadota</taxon>
        <taxon>Gammaproteobacteria</taxon>
        <taxon>Oceanospirillales</taxon>
        <taxon>Oceanospirillaceae</taxon>
        <taxon>Oceanobacter</taxon>
    </lineage>
</organism>
<gene>
    <name evidence="4" type="ORF">WG929_07550</name>
</gene>
<keyword evidence="2" id="KW-0560">Oxidoreductase</keyword>
<keyword evidence="5" id="KW-1185">Reference proteome</keyword>
<dbReference type="SUPFAM" id="SSF51182">
    <property type="entry name" value="RmlC-like cupins"/>
    <property type="match status" value="1"/>
</dbReference>
<feature type="domain" description="Cupin type-2" evidence="3">
    <location>
        <begin position="95"/>
        <end position="162"/>
    </location>
</feature>
<evidence type="ECO:0000259" key="3">
    <source>
        <dbReference type="Pfam" id="PF07883"/>
    </source>
</evidence>
<dbReference type="InterPro" id="IPR011051">
    <property type="entry name" value="RmlC_Cupin_sf"/>
</dbReference>
<comment type="caution">
    <text evidence="4">The sequence shown here is derived from an EMBL/GenBank/DDBJ whole genome shotgun (WGS) entry which is preliminary data.</text>
</comment>
<evidence type="ECO:0000313" key="5">
    <source>
        <dbReference type="Proteomes" id="UP001620597"/>
    </source>
</evidence>
<dbReference type="EMBL" id="JBBKTX010000007">
    <property type="protein sequence ID" value="MFK4752260.1"/>
    <property type="molecule type" value="Genomic_DNA"/>
</dbReference>
<proteinExistence type="predicted"/>